<dbReference type="InterPro" id="IPR011234">
    <property type="entry name" value="Fumarylacetoacetase-like_C"/>
</dbReference>
<dbReference type="RefSeq" id="WP_048861489.1">
    <property type="nucleotide sequence ID" value="NZ_BANB01000308.1"/>
</dbReference>
<gene>
    <name evidence="3" type="ORF">Asru_0308_05</name>
</gene>
<dbReference type="GO" id="GO:0005737">
    <property type="term" value="C:cytoplasm"/>
    <property type="evidence" value="ECO:0007669"/>
    <property type="project" value="TreeGrafter"/>
</dbReference>
<sequence>MNDPAQAAADLLWEHWQAGTRIDALPPALRPRDRAQGYAIQARQEARDDAPLFGWKIAATSAAGQAHIGVDGPLAGRILRERVLRPGARIILGTTAMRVAEAEFAFAFARDLPPRAAPYGMDEVLAAVAALHLSIEIPDSRYEDFTRAGAPALIADNACAHLLVVGPPVEVPWRDADLAAHAVVARVSGGAVAEGRGANVLGDPRAALTWLVNEVAAHGGGLRAGQIVTTGTCITPIAIAPGQSCVADYGRLGRMTVHFT</sequence>
<feature type="domain" description="Fumarylacetoacetase-like C-terminal" evidence="2">
    <location>
        <begin position="83"/>
        <end position="257"/>
    </location>
</feature>
<name>A0A0D6P8A2_9PROT</name>
<organism evidence="3 4">
    <name type="scientific">Acidisphaera rubrifaciens HS-AP3</name>
    <dbReference type="NCBI Taxonomy" id="1231350"/>
    <lineage>
        <taxon>Bacteria</taxon>
        <taxon>Pseudomonadati</taxon>
        <taxon>Pseudomonadota</taxon>
        <taxon>Alphaproteobacteria</taxon>
        <taxon>Acetobacterales</taxon>
        <taxon>Acetobacteraceae</taxon>
        <taxon>Acidisphaera</taxon>
    </lineage>
</organism>
<proteinExistence type="predicted"/>
<accession>A0A0D6P8A2</accession>
<dbReference type="SUPFAM" id="SSF56529">
    <property type="entry name" value="FAH"/>
    <property type="match status" value="1"/>
</dbReference>
<dbReference type="PANTHER" id="PTHR30143:SF0">
    <property type="entry name" value="2-KETO-4-PENTENOATE HYDRATASE"/>
    <property type="match status" value="1"/>
</dbReference>
<evidence type="ECO:0000256" key="1">
    <source>
        <dbReference type="ARBA" id="ARBA00023239"/>
    </source>
</evidence>
<reference evidence="3 4" key="1">
    <citation type="submission" date="2012-11" db="EMBL/GenBank/DDBJ databases">
        <title>Whole genome sequence of Acidisphaera rubrifaciens HS-AP3.</title>
        <authorList>
            <person name="Azuma Y."/>
            <person name="Higashiura N."/>
            <person name="Hirakawa H."/>
            <person name="Matsushita K."/>
        </authorList>
    </citation>
    <scope>NUCLEOTIDE SEQUENCE [LARGE SCALE GENOMIC DNA]</scope>
    <source>
        <strain evidence="3 4">HS-AP3</strain>
    </source>
</reference>
<evidence type="ECO:0000313" key="3">
    <source>
        <dbReference type="EMBL" id="GAN77433.1"/>
    </source>
</evidence>
<dbReference type="Gene3D" id="3.90.850.10">
    <property type="entry name" value="Fumarylacetoacetase-like, C-terminal domain"/>
    <property type="match status" value="1"/>
</dbReference>
<dbReference type="EMBL" id="BANB01000308">
    <property type="protein sequence ID" value="GAN77433.1"/>
    <property type="molecule type" value="Genomic_DNA"/>
</dbReference>
<dbReference type="InterPro" id="IPR050772">
    <property type="entry name" value="Hydratase-Decarb/MhpD_sf"/>
</dbReference>
<dbReference type="AlphaFoldDB" id="A0A0D6P8A2"/>
<protein>
    <submittedName>
        <fullName evidence="3">Hydratase</fullName>
    </submittedName>
</protein>
<dbReference type="Proteomes" id="UP000032680">
    <property type="component" value="Unassembled WGS sequence"/>
</dbReference>
<comment type="caution">
    <text evidence="3">The sequence shown here is derived from an EMBL/GenBank/DDBJ whole genome shotgun (WGS) entry which is preliminary data.</text>
</comment>
<evidence type="ECO:0000259" key="2">
    <source>
        <dbReference type="Pfam" id="PF01557"/>
    </source>
</evidence>
<dbReference type="PANTHER" id="PTHR30143">
    <property type="entry name" value="ACID HYDRATASE"/>
    <property type="match status" value="1"/>
</dbReference>
<dbReference type="InterPro" id="IPR036663">
    <property type="entry name" value="Fumarylacetoacetase_C_sf"/>
</dbReference>
<dbReference type="GO" id="GO:0008684">
    <property type="term" value="F:2-oxopent-4-enoate hydratase activity"/>
    <property type="evidence" value="ECO:0007669"/>
    <property type="project" value="TreeGrafter"/>
</dbReference>
<keyword evidence="4" id="KW-1185">Reference proteome</keyword>
<keyword evidence="1" id="KW-0456">Lyase</keyword>
<evidence type="ECO:0000313" key="4">
    <source>
        <dbReference type="Proteomes" id="UP000032680"/>
    </source>
</evidence>
<dbReference type="OrthoDB" id="9792137at2"/>
<dbReference type="Pfam" id="PF01557">
    <property type="entry name" value="FAA_hydrolase"/>
    <property type="match status" value="1"/>
</dbReference>